<feature type="transmembrane region" description="Helical" evidence="5">
    <location>
        <begin position="286"/>
        <end position="319"/>
    </location>
</feature>
<dbReference type="STRING" id="229921.ADN01_07420"/>
<keyword evidence="5" id="KW-0812">Transmembrane</keyword>
<keyword evidence="8" id="KW-1185">Reference proteome</keyword>
<protein>
    <recommendedName>
        <fullName evidence="6">Cytochrome c domain-containing protein</fullName>
    </recommendedName>
</protein>
<comment type="caution">
    <text evidence="7">The sequence shown here is derived from an EMBL/GenBank/DDBJ whole genome shotgun (WGS) entry which is preliminary data.</text>
</comment>
<evidence type="ECO:0000256" key="3">
    <source>
        <dbReference type="ARBA" id="ARBA00023004"/>
    </source>
</evidence>
<dbReference type="GO" id="GO:0046872">
    <property type="term" value="F:metal ion binding"/>
    <property type="evidence" value="ECO:0007669"/>
    <property type="project" value="UniProtKB-KW"/>
</dbReference>
<keyword evidence="2 4" id="KW-0479">Metal-binding</keyword>
<accession>A0A0P6XTD9</accession>
<evidence type="ECO:0000259" key="6">
    <source>
        <dbReference type="PROSITE" id="PS51007"/>
    </source>
</evidence>
<evidence type="ECO:0000313" key="7">
    <source>
        <dbReference type="EMBL" id="KPL83545.1"/>
    </source>
</evidence>
<keyword evidence="3 4" id="KW-0408">Iron</keyword>
<name>A0A0P6XTD9_9CHLR</name>
<reference evidence="7 8" key="1">
    <citation type="submission" date="2015-07" db="EMBL/GenBank/DDBJ databases">
        <title>Genome sequence of Levilinea saccharolytica DSM 16555.</title>
        <authorList>
            <person name="Hemp J."/>
            <person name="Ward L.M."/>
            <person name="Pace L.A."/>
            <person name="Fischer W.W."/>
        </authorList>
    </citation>
    <scope>NUCLEOTIDE SEQUENCE [LARGE SCALE GENOMIC DNA]</scope>
    <source>
        <strain evidence="7 8">KIBI-1</strain>
    </source>
</reference>
<dbReference type="RefSeq" id="WP_062418780.1">
    <property type="nucleotide sequence ID" value="NZ_DF967974.1"/>
</dbReference>
<dbReference type="Proteomes" id="UP000050501">
    <property type="component" value="Unassembled WGS sequence"/>
</dbReference>
<keyword evidence="5" id="KW-1133">Transmembrane helix</keyword>
<evidence type="ECO:0000313" key="8">
    <source>
        <dbReference type="Proteomes" id="UP000050501"/>
    </source>
</evidence>
<dbReference type="InterPro" id="IPR036909">
    <property type="entry name" value="Cyt_c-like_dom_sf"/>
</dbReference>
<dbReference type="EMBL" id="LGCM01000029">
    <property type="protein sequence ID" value="KPL83545.1"/>
    <property type="molecule type" value="Genomic_DNA"/>
</dbReference>
<dbReference type="PATRIC" id="fig|229921.5.peg.682"/>
<feature type="domain" description="Cytochrome c" evidence="6">
    <location>
        <begin position="170"/>
        <end position="253"/>
    </location>
</feature>
<dbReference type="Gene3D" id="1.10.760.10">
    <property type="entry name" value="Cytochrome c-like domain"/>
    <property type="match status" value="1"/>
</dbReference>
<organism evidence="7 8">
    <name type="scientific">Levilinea saccharolytica</name>
    <dbReference type="NCBI Taxonomy" id="229921"/>
    <lineage>
        <taxon>Bacteria</taxon>
        <taxon>Bacillati</taxon>
        <taxon>Chloroflexota</taxon>
        <taxon>Anaerolineae</taxon>
        <taxon>Anaerolineales</taxon>
        <taxon>Anaerolineaceae</taxon>
        <taxon>Levilinea</taxon>
    </lineage>
</organism>
<evidence type="ECO:0000256" key="5">
    <source>
        <dbReference type="SAM" id="Phobius"/>
    </source>
</evidence>
<dbReference type="AlphaFoldDB" id="A0A0P6XTD9"/>
<dbReference type="Pfam" id="PF13442">
    <property type="entry name" value="Cytochrome_CBB3"/>
    <property type="match status" value="1"/>
</dbReference>
<sequence length="323" mass="34497">MKRLDPWYGVVWLFITLLLILGVSFQPAAAQSAVDGDVARGAALYDHWAAVLETQPPAGSMPLWDSQSTNTRSGADTWRCSTCHGWDYQGKDGAYRAGSNYTGFPGVLTAGQKMDTAQIMAALQGKTNPQHDFSPYLDDASLNDLAAFLKAGAVDDSQFIDPTSLKVLDGNLTQGQTLYGQRCASCHGSDGAKIAFRFEGTDATLGTLAAVDPWRFLHKTRFGTPGTHMPIGYEQNWTAQEGRDVLLYAQSLPGALPETTQNPALEGRPDLPAPSTGGPAQNFFTAILTALGAMAASLGFAVLLGGALIGILLLIVWFIRGRK</sequence>
<dbReference type="PROSITE" id="PS51007">
    <property type="entry name" value="CYTC"/>
    <property type="match status" value="2"/>
</dbReference>
<dbReference type="GO" id="GO:0020037">
    <property type="term" value="F:heme binding"/>
    <property type="evidence" value="ECO:0007669"/>
    <property type="project" value="InterPro"/>
</dbReference>
<keyword evidence="1 4" id="KW-0349">Heme</keyword>
<dbReference type="SUPFAM" id="SSF46626">
    <property type="entry name" value="Cytochrome c"/>
    <property type="match status" value="2"/>
</dbReference>
<dbReference type="Pfam" id="PF00034">
    <property type="entry name" value="Cytochrom_C"/>
    <property type="match status" value="1"/>
</dbReference>
<feature type="domain" description="Cytochrome c" evidence="6">
    <location>
        <begin position="36"/>
        <end position="153"/>
    </location>
</feature>
<dbReference type="OrthoDB" id="9779283at2"/>
<dbReference type="GO" id="GO:0009055">
    <property type="term" value="F:electron transfer activity"/>
    <property type="evidence" value="ECO:0007669"/>
    <property type="project" value="InterPro"/>
</dbReference>
<keyword evidence="5" id="KW-0472">Membrane</keyword>
<evidence type="ECO:0000256" key="4">
    <source>
        <dbReference type="PROSITE-ProRule" id="PRU00433"/>
    </source>
</evidence>
<evidence type="ECO:0000256" key="2">
    <source>
        <dbReference type="ARBA" id="ARBA00022723"/>
    </source>
</evidence>
<evidence type="ECO:0000256" key="1">
    <source>
        <dbReference type="ARBA" id="ARBA00022617"/>
    </source>
</evidence>
<dbReference type="InterPro" id="IPR009056">
    <property type="entry name" value="Cyt_c-like_dom"/>
</dbReference>
<proteinExistence type="predicted"/>
<gene>
    <name evidence="7" type="ORF">ADN01_07420</name>
</gene>